<dbReference type="EMBL" id="VTPC01008860">
    <property type="protein sequence ID" value="KAF2892232.1"/>
    <property type="molecule type" value="Genomic_DNA"/>
</dbReference>
<gene>
    <name evidence="2" type="ORF">ILUMI_13941</name>
</gene>
<accession>A0A8K0CVR8</accession>
<evidence type="ECO:0000256" key="1">
    <source>
        <dbReference type="SAM" id="MobiDB-lite"/>
    </source>
</evidence>
<feature type="region of interest" description="Disordered" evidence="1">
    <location>
        <begin position="39"/>
        <end position="66"/>
    </location>
</feature>
<proteinExistence type="predicted"/>
<name>A0A8K0CVR8_IGNLU</name>
<reference evidence="2" key="1">
    <citation type="submission" date="2019-08" db="EMBL/GenBank/DDBJ databases">
        <title>The genome of the North American firefly Photinus pyralis.</title>
        <authorList>
            <consortium name="Photinus pyralis genome working group"/>
            <person name="Fallon T.R."/>
            <person name="Sander Lower S.E."/>
            <person name="Weng J.-K."/>
        </authorList>
    </citation>
    <scope>NUCLEOTIDE SEQUENCE</scope>
    <source>
        <strain evidence="2">TRF0915ILg1</strain>
        <tissue evidence="2">Whole body</tissue>
    </source>
</reference>
<comment type="caution">
    <text evidence="2">The sequence shown here is derived from an EMBL/GenBank/DDBJ whole genome shotgun (WGS) entry which is preliminary data.</text>
</comment>
<protein>
    <submittedName>
        <fullName evidence="2">Uncharacterized protein</fullName>
    </submittedName>
</protein>
<evidence type="ECO:0000313" key="3">
    <source>
        <dbReference type="Proteomes" id="UP000801492"/>
    </source>
</evidence>
<organism evidence="2 3">
    <name type="scientific">Ignelater luminosus</name>
    <name type="common">Cucubano</name>
    <name type="synonym">Pyrophorus luminosus</name>
    <dbReference type="NCBI Taxonomy" id="2038154"/>
    <lineage>
        <taxon>Eukaryota</taxon>
        <taxon>Metazoa</taxon>
        <taxon>Ecdysozoa</taxon>
        <taxon>Arthropoda</taxon>
        <taxon>Hexapoda</taxon>
        <taxon>Insecta</taxon>
        <taxon>Pterygota</taxon>
        <taxon>Neoptera</taxon>
        <taxon>Endopterygota</taxon>
        <taxon>Coleoptera</taxon>
        <taxon>Polyphaga</taxon>
        <taxon>Elateriformia</taxon>
        <taxon>Elateroidea</taxon>
        <taxon>Elateridae</taxon>
        <taxon>Agrypninae</taxon>
        <taxon>Pyrophorini</taxon>
        <taxon>Ignelater</taxon>
    </lineage>
</organism>
<keyword evidence="3" id="KW-1185">Reference proteome</keyword>
<dbReference type="AlphaFoldDB" id="A0A8K0CVR8"/>
<dbReference type="Proteomes" id="UP000801492">
    <property type="component" value="Unassembled WGS sequence"/>
</dbReference>
<evidence type="ECO:0000313" key="2">
    <source>
        <dbReference type="EMBL" id="KAF2892232.1"/>
    </source>
</evidence>
<sequence length="163" mass="19272">MVFILAVYQENHKRHIPDVDDNDPFMCHICYKVKGEDADEKDKSDEDADKKEESKEDDKEMNENEGKKIDDLYNMLVNLEVKCSFCLVVRQWDEDRCGRGLILWPWARRKQLPGFCGVERLLSRRLLWPSARLRQSPGFCDLEQFLWCLFVNGWMRTAAFMSS</sequence>